<feature type="region of interest" description="Disordered" evidence="1">
    <location>
        <begin position="1"/>
        <end position="21"/>
    </location>
</feature>
<name>A0A821U9F4_9NEOP</name>
<evidence type="ECO:0000313" key="3">
    <source>
        <dbReference type="EMBL" id="CAF4886028.1"/>
    </source>
</evidence>
<dbReference type="SUPFAM" id="SSF53098">
    <property type="entry name" value="Ribonuclease H-like"/>
    <property type="match status" value="1"/>
</dbReference>
<dbReference type="Pfam" id="PF05699">
    <property type="entry name" value="Dimer_Tnp_hAT"/>
    <property type="match status" value="1"/>
</dbReference>
<protein>
    <recommendedName>
        <fullName evidence="2">HAT C-terminal dimerisation domain-containing protein</fullName>
    </recommendedName>
</protein>
<dbReference type="InterPro" id="IPR008906">
    <property type="entry name" value="HATC_C_dom"/>
</dbReference>
<keyword evidence="4" id="KW-1185">Reference proteome</keyword>
<dbReference type="PANTHER" id="PTHR37162:SF1">
    <property type="entry name" value="BED-TYPE DOMAIN-CONTAINING PROTEIN"/>
    <property type="match status" value="1"/>
</dbReference>
<gene>
    <name evidence="3" type="ORF">PMACD_LOCUS10036</name>
</gene>
<dbReference type="InterPro" id="IPR012337">
    <property type="entry name" value="RNaseH-like_sf"/>
</dbReference>
<dbReference type="EMBL" id="CAJOBZ010000029">
    <property type="protein sequence ID" value="CAF4886028.1"/>
    <property type="molecule type" value="Genomic_DNA"/>
</dbReference>
<dbReference type="GO" id="GO:0046983">
    <property type="term" value="F:protein dimerization activity"/>
    <property type="evidence" value="ECO:0007669"/>
    <property type="project" value="InterPro"/>
</dbReference>
<accession>A0A821U9F4</accession>
<evidence type="ECO:0000313" key="4">
    <source>
        <dbReference type="Proteomes" id="UP000663880"/>
    </source>
</evidence>
<feature type="domain" description="HAT C-terminal dimerisation" evidence="2">
    <location>
        <begin position="614"/>
        <end position="671"/>
    </location>
</feature>
<dbReference type="PANTHER" id="PTHR37162">
    <property type="entry name" value="HAT FAMILY DIMERISATION DOMAINCONTAINING PROTEIN-RELATED"/>
    <property type="match status" value="1"/>
</dbReference>
<dbReference type="Proteomes" id="UP000663880">
    <property type="component" value="Unassembled WGS sequence"/>
</dbReference>
<proteinExistence type="predicted"/>
<dbReference type="AlphaFoldDB" id="A0A821U9F4"/>
<sequence>MEKNDSSGDNRERSATPPRKVVKVGGWTAKKKGNTKNVHRQQSFREVWLKDPMFRDWLLPDSNDTCRAKCKFCPLSSMVAELSNLKAHAATTKHKNNIPGSSSGPQRQLTSLGFQVGKKPDNVDKKRAEIKFCAFFAEHNIPFSVADHFSDLLKECITDSSIVKEIELKRTKITAITKNLIGNAQKASITEKLKKQFFSLLTDETTDISTVKTACIVVRYFDEDAQRICSVFWELHNLFIQNQTDMIQSANAETLYTALIQSFTSRDVPLKNMIGFASDGCNVMMGDNNSVKTRLQRDLPGITIVKCVCHSAHLCASEACKKLPESIEQVARDIYNFFKHSDKRLFSLRAFQDFVNVEPHKILKPSQTRWLSLSAVVSRILEQWDALRLFFIDFTTKANREKTDVINRAVSILEKLCDPFYRMYFYFLDWALVLFTRFNLEFQRENVVVTKLHDKICELYKEILLRYLSYGYVMGRELIQVNPENDQFQLTDDQMYLGVKVYEMLNKPEIIAKPVQIASFKSNCRSFLKTAALEIRKRYDMEDPVLSKLKVFEPKSALSINFRNRFPTLMPVMAVVPRIVSPSDNISKQEIDDQWRRLPIATACHPEGICDVSEPDKFWALLTKTEFHELAIFALAVLSVPHANADCERVFSKTNLIKTKLRNRLITETVNGTLLAAECVKGPDRKGSCVKFEPTDFMLSRMNAENLYGKKKTATQEDDTDDAPDDIIFDYSVHQL</sequence>
<evidence type="ECO:0000259" key="2">
    <source>
        <dbReference type="Pfam" id="PF05699"/>
    </source>
</evidence>
<organism evidence="3 4">
    <name type="scientific">Pieris macdunnoughi</name>
    <dbReference type="NCBI Taxonomy" id="345717"/>
    <lineage>
        <taxon>Eukaryota</taxon>
        <taxon>Metazoa</taxon>
        <taxon>Ecdysozoa</taxon>
        <taxon>Arthropoda</taxon>
        <taxon>Hexapoda</taxon>
        <taxon>Insecta</taxon>
        <taxon>Pterygota</taxon>
        <taxon>Neoptera</taxon>
        <taxon>Endopterygota</taxon>
        <taxon>Lepidoptera</taxon>
        <taxon>Glossata</taxon>
        <taxon>Ditrysia</taxon>
        <taxon>Papilionoidea</taxon>
        <taxon>Pieridae</taxon>
        <taxon>Pierinae</taxon>
        <taxon>Pieris</taxon>
    </lineage>
</organism>
<evidence type="ECO:0000256" key="1">
    <source>
        <dbReference type="SAM" id="MobiDB-lite"/>
    </source>
</evidence>
<reference evidence="3" key="1">
    <citation type="submission" date="2021-02" db="EMBL/GenBank/DDBJ databases">
        <authorList>
            <person name="Steward A R."/>
        </authorList>
    </citation>
    <scope>NUCLEOTIDE SEQUENCE</scope>
</reference>
<feature type="compositionally biased region" description="Basic and acidic residues" evidence="1">
    <location>
        <begin position="1"/>
        <end position="14"/>
    </location>
</feature>
<dbReference type="OrthoDB" id="6159421at2759"/>
<comment type="caution">
    <text evidence="3">The sequence shown here is derived from an EMBL/GenBank/DDBJ whole genome shotgun (WGS) entry which is preliminary data.</text>
</comment>